<dbReference type="RefSeq" id="WP_156832453.1">
    <property type="nucleotide sequence ID" value="NZ_CACRUH010000015.1"/>
</dbReference>
<organism evidence="1">
    <name type="scientific">Hungatella hathewayi</name>
    <dbReference type="NCBI Taxonomy" id="154046"/>
    <lineage>
        <taxon>Bacteria</taxon>
        <taxon>Bacillati</taxon>
        <taxon>Bacillota</taxon>
        <taxon>Clostridia</taxon>
        <taxon>Lachnospirales</taxon>
        <taxon>Lachnospiraceae</taxon>
        <taxon>Hungatella</taxon>
    </lineage>
</organism>
<evidence type="ECO:0000313" key="1">
    <source>
        <dbReference type="EMBL" id="VYT87944.1"/>
    </source>
</evidence>
<sequence length="111" mass="12768">MILREIFLKTNENGELIIGKHILIQMGIEKGEQIYIAYLCPSEEDRKNEFREFILTKEGIENLQQDVELEEEVPLTIPNELMIDAEIPLDADLDVICKKGKILIQQVEAAE</sequence>
<proteinExistence type="predicted"/>
<gene>
    <name evidence="1" type="ORF">CHLFYP18_05804</name>
</gene>
<dbReference type="AlphaFoldDB" id="A0A6N3A7B1"/>
<accession>A0A6N3A7B1</accession>
<dbReference type="EMBL" id="CACRUH010000015">
    <property type="protein sequence ID" value="VYT87944.1"/>
    <property type="molecule type" value="Genomic_DNA"/>
</dbReference>
<reference evidence="1" key="1">
    <citation type="submission" date="2019-11" db="EMBL/GenBank/DDBJ databases">
        <authorList>
            <person name="Feng L."/>
        </authorList>
    </citation>
    <scope>NUCLEOTIDE SEQUENCE</scope>
    <source>
        <strain evidence="1">ChathewayiLFYP18</strain>
    </source>
</reference>
<protein>
    <submittedName>
        <fullName evidence="1">Uncharacterized protein</fullName>
    </submittedName>
</protein>
<name>A0A6N3A7B1_9FIRM</name>